<proteinExistence type="predicted"/>
<dbReference type="Proteomes" id="UP000247755">
    <property type="component" value="Unassembled WGS sequence"/>
</dbReference>
<dbReference type="InterPro" id="IPR024535">
    <property type="entry name" value="RHGA/B-epi-like_pectate_lyase"/>
</dbReference>
<comment type="caution">
    <text evidence="2">The sequence shown here is derived from an EMBL/GenBank/DDBJ whole genome shotgun (WGS) entry which is preliminary data.</text>
</comment>
<dbReference type="SUPFAM" id="SSF51126">
    <property type="entry name" value="Pectin lyase-like"/>
    <property type="match status" value="1"/>
</dbReference>
<feature type="domain" description="Rhamnogalacturonase A/B/Epimerase-like pectate lyase" evidence="1">
    <location>
        <begin position="276"/>
        <end position="324"/>
    </location>
</feature>
<evidence type="ECO:0000313" key="2">
    <source>
        <dbReference type="EMBL" id="PXX37652.1"/>
    </source>
</evidence>
<organism evidence="2 3">
    <name type="scientific">Burkholderia pyrrocinia</name>
    <name type="common">Pseudomonas pyrrocinia</name>
    <dbReference type="NCBI Taxonomy" id="60550"/>
    <lineage>
        <taxon>Bacteria</taxon>
        <taxon>Pseudomonadati</taxon>
        <taxon>Pseudomonadota</taxon>
        <taxon>Betaproteobacteria</taxon>
        <taxon>Burkholderiales</taxon>
        <taxon>Burkholderiaceae</taxon>
        <taxon>Burkholderia</taxon>
        <taxon>Burkholderia cepacia complex</taxon>
    </lineage>
</organism>
<name>A0A318JAP1_BURPY</name>
<sequence>MTVSSSTSRADYNGNGATTLFPVPFYFLDPTHIKVQRTDFSTTPPTTALLVLNSDYTVSGAGVQQGGSIITAIAPTAGQRITILRNVPFTQLTHYVPNDPFPAATHEQALDQLTMEVQQINEVATHALSFPTYETPQATVPPASIRASTMLGFDANGNATYLPVPSSVGAGDLRTDVFTAGVDFTSGVSASVTLSRAPGTVNNISIHFDASWQGPDQVSSLNGAVLTFTAPIPVGVQKVYVTSGTTVSLGAPSIGSVTDAMTAVGSGLYNRVHDYISAKDLGCVGDGVHDDTAAMQAAFNEANERGKELFIPAGTYRLTDAINIDNSGQSTFPQLRISVRGEGPQNSVLHWDNGPQGGLSIVGSITGIAATSMQTFRDFSVIKDDGQSIGMFFKSHAHLLLENIWILGWSTGIDYEDVQESIQTNVDAQYNVTGLHAARLNFSLPNALSFYNCTYGNNKQAGIDAINVNTFTYIGGSIESNNDLTGSTYNPVWGCRLLTDSNAVNEGTASGTFVGTYFERNGSATDGIGKADLWYANYATESTLVVKGCTFNRGTTFGTNQILIDTVGGRRHKVVLEGNGHSAPPMGGYPGASPSRPYVKVYNPADKVSVVDLANFYQSSIEAPNYAGAGGMPASVVCAESNLGGWVRFNGLTCEIAKSFGVLSVTKTGTGAYTVTLAQAQPSPGSRAYFGSVTGGFGLPQVPTESASQVNVVAVNAAGIPTDFAVVTLCWAADSAA</sequence>
<protein>
    <submittedName>
        <fullName evidence="2">Pectate lyase-like protein</fullName>
    </submittedName>
</protein>
<dbReference type="InterPro" id="IPR011050">
    <property type="entry name" value="Pectin_lyase_fold/virulence"/>
</dbReference>
<reference evidence="2 3" key="1">
    <citation type="submission" date="2018-05" db="EMBL/GenBank/DDBJ databases">
        <title>Comparative genomics of bacterial root endophytes of switchgrass collected from native prairies over two seasons.</title>
        <authorList>
            <person name="Tang Y."/>
        </authorList>
    </citation>
    <scope>NUCLEOTIDE SEQUENCE [LARGE SCALE GENOMIC DNA]</scope>
    <source>
        <strain evidence="2 3">NFIX32</strain>
    </source>
</reference>
<keyword evidence="2" id="KW-0456">Lyase</keyword>
<dbReference type="EMBL" id="QJJY01000004">
    <property type="protein sequence ID" value="PXX37652.1"/>
    <property type="molecule type" value="Genomic_DNA"/>
</dbReference>
<evidence type="ECO:0000259" key="1">
    <source>
        <dbReference type="Pfam" id="PF12708"/>
    </source>
</evidence>
<evidence type="ECO:0000313" key="3">
    <source>
        <dbReference type="Proteomes" id="UP000247755"/>
    </source>
</evidence>
<dbReference type="AlphaFoldDB" id="A0A318JAP1"/>
<dbReference type="RefSeq" id="WP_072437034.1">
    <property type="nucleotide sequence ID" value="NZ_QJJY01000004.1"/>
</dbReference>
<dbReference type="InterPro" id="IPR012334">
    <property type="entry name" value="Pectin_lyas_fold"/>
</dbReference>
<dbReference type="Pfam" id="PF12708">
    <property type="entry name" value="Pect-lyase_RHGA_epim"/>
    <property type="match status" value="1"/>
</dbReference>
<accession>A0A318JAP1</accession>
<gene>
    <name evidence="2" type="ORF">NA66_1004300</name>
</gene>
<dbReference type="Gene3D" id="2.160.20.10">
    <property type="entry name" value="Single-stranded right-handed beta-helix, Pectin lyase-like"/>
    <property type="match status" value="1"/>
</dbReference>
<dbReference type="GO" id="GO:0016829">
    <property type="term" value="F:lyase activity"/>
    <property type="evidence" value="ECO:0007669"/>
    <property type="project" value="UniProtKB-KW"/>
</dbReference>